<protein>
    <submittedName>
        <fullName evidence="1">Uncharacterized protein</fullName>
    </submittedName>
</protein>
<keyword evidence="2" id="KW-1185">Reference proteome</keyword>
<dbReference type="EMBL" id="JBHTOH010000090">
    <property type="protein sequence ID" value="MFD1411921.1"/>
    <property type="molecule type" value="Genomic_DNA"/>
</dbReference>
<evidence type="ECO:0000313" key="2">
    <source>
        <dbReference type="Proteomes" id="UP001597191"/>
    </source>
</evidence>
<name>A0ABW4BQ44_9LACO</name>
<proteinExistence type="predicted"/>
<accession>A0ABW4BQ44</accession>
<evidence type="ECO:0000313" key="1">
    <source>
        <dbReference type="EMBL" id="MFD1411921.1"/>
    </source>
</evidence>
<comment type="caution">
    <text evidence="1">The sequence shown here is derived from an EMBL/GenBank/DDBJ whole genome shotgun (WGS) entry which is preliminary data.</text>
</comment>
<gene>
    <name evidence="1" type="ORF">ACFQ4R_10045</name>
</gene>
<sequence>MLGIGLLIVATCLMVLIQPETLLNLRNVYSDLKYDGFTWLNFKRAVKKHLIY</sequence>
<dbReference type="RefSeq" id="WP_164509218.1">
    <property type="nucleotide sequence ID" value="NZ_JBHTOH010000090.1"/>
</dbReference>
<reference evidence="2" key="1">
    <citation type="journal article" date="2019" name="Int. J. Syst. Evol. Microbiol.">
        <title>The Global Catalogue of Microorganisms (GCM) 10K type strain sequencing project: providing services to taxonomists for standard genome sequencing and annotation.</title>
        <authorList>
            <consortium name="The Broad Institute Genomics Platform"/>
            <consortium name="The Broad Institute Genome Sequencing Center for Infectious Disease"/>
            <person name="Wu L."/>
            <person name="Ma J."/>
        </authorList>
    </citation>
    <scope>NUCLEOTIDE SEQUENCE [LARGE SCALE GENOMIC DNA]</scope>
    <source>
        <strain evidence="2">CCM 8937</strain>
    </source>
</reference>
<dbReference type="Proteomes" id="UP001597191">
    <property type="component" value="Unassembled WGS sequence"/>
</dbReference>
<organism evidence="1 2">
    <name type="scientific">Lapidilactobacillus gannanensis</name>
    <dbReference type="NCBI Taxonomy" id="2486002"/>
    <lineage>
        <taxon>Bacteria</taxon>
        <taxon>Bacillati</taxon>
        <taxon>Bacillota</taxon>
        <taxon>Bacilli</taxon>
        <taxon>Lactobacillales</taxon>
        <taxon>Lactobacillaceae</taxon>
        <taxon>Lapidilactobacillus</taxon>
    </lineage>
</organism>